<dbReference type="InterPro" id="IPR058240">
    <property type="entry name" value="rSAM_sf"/>
</dbReference>
<comment type="caution">
    <text evidence="1">The sequence shown here is derived from an EMBL/GenBank/DDBJ whole genome shotgun (WGS) entry which is preliminary data.</text>
</comment>
<sequence length="180" mass="19817">MAGFVPKAHTPFQWEPQAGVDELRSAGRFLKGKLASRHGGKNSRISLKYHEPEQTFLEGVFARGDRRLAPVLLEAWKSGARFDGWSETFSLPRWMEAFEKTGIDPAEFAARRRAADEGLPWDHIDAGVSKAFLLRERDRALGELVSPDCRPLGGNEGAPCRACGVQDRCPVLGKGGASRD</sequence>
<organism evidence="1">
    <name type="scientific">bioreactor metagenome</name>
    <dbReference type="NCBI Taxonomy" id="1076179"/>
    <lineage>
        <taxon>unclassified sequences</taxon>
        <taxon>metagenomes</taxon>
        <taxon>ecological metagenomes</taxon>
    </lineage>
</organism>
<accession>A0A644XWK9</accession>
<evidence type="ECO:0000313" key="1">
    <source>
        <dbReference type="EMBL" id="MPM20636.1"/>
    </source>
</evidence>
<protein>
    <submittedName>
        <fullName evidence="1">Uncharacterized protein</fullName>
    </submittedName>
</protein>
<name>A0A644XWK9_9ZZZZ</name>
<dbReference type="AlphaFoldDB" id="A0A644XWK9"/>
<dbReference type="PANTHER" id="PTHR42731:SF1">
    <property type="entry name" value="RADICAL SAM DOMAIN PROTEIN"/>
    <property type="match status" value="1"/>
</dbReference>
<reference evidence="1" key="1">
    <citation type="submission" date="2019-08" db="EMBL/GenBank/DDBJ databases">
        <authorList>
            <person name="Kucharzyk K."/>
            <person name="Murdoch R.W."/>
            <person name="Higgins S."/>
            <person name="Loffler F."/>
        </authorList>
    </citation>
    <scope>NUCLEOTIDE SEQUENCE</scope>
</reference>
<gene>
    <name evidence="1" type="ORF">SDC9_67071</name>
</gene>
<dbReference type="PANTHER" id="PTHR42731">
    <property type="entry name" value="SLL1084 PROTEIN"/>
    <property type="match status" value="1"/>
</dbReference>
<proteinExistence type="predicted"/>
<dbReference type="EMBL" id="VSSQ01003427">
    <property type="protein sequence ID" value="MPM20636.1"/>
    <property type="molecule type" value="Genomic_DNA"/>
</dbReference>
<dbReference type="SUPFAM" id="SSF102114">
    <property type="entry name" value="Radical SAM enzymes"/>
    <property type="match status" value="1"/>
</dbReference>